<dbReference type="OrthoDB" id="132546at2157"/>
<evidence type="ECO:0000259" key="1">
    <source>
        <dbReference type="Pfam" id="PF00534"/>
    </source>
</evidence>
<dbReference type="GeneID" id="24842685"/>
<evidence type="ECO:0000259" key="2">
    <source>
        <dbReference type="Pfam" id="PF13439"/>
    </source>
</evidence>
<dbReference type="HOGENOM" id="CLU_009583_2_1_2"/>
<keyword evidence="4" id="KW-1185">Reference proteome</keyword>
<reference evidence="3 4" key="2">
    <citation type="journal article" date="2015" name="Genome Announc.">
        <title>Complete Genome Sequence of Hyperthermophilic Piezophilic Archaeon Palaeococcus pacificus DY20341T, Isolated from Deep-Sea Hydrothermal Sediments.</title>
        <authorList>
            <person name="Zeng X."/>
            <person name="Jebbar M."/>
            <person name="Shao Z."/>
        </authorList>
    </citation>
    <scope>NUCLEOTIDE SEQUENCE [LARGE SCALE GENOMIC DNA]</scope>
    <source>
        <strain evidence="3 4">DY20341</strain>
    </source>
</reference>
<dbReference type="InterPro" id="IPR028098">
    <property type="entry name" value="Glyco_trans_4-like_N"/>
</dbReference>
<protein>
    <submittedName>
        <fullName evidence="3">Glycosyl transferase</fullName>
    </submittedName>
</protein>
<reference evidence="4" key="1">
    <citation type="submission" date="2013-06" db="EMBL/GenBank/DDBJ databases">
        <title>Complete Genome Sequence of Hyperthermophilic Palaeococcus pacificus DY20341T, Isolated from a Deep-Sea Hydrothermal Sediments.</title>
        <authorList>
            <person name="Zeng X."/>
            <person name="Shao Z."/>
        </authorList>
    </citation>
    <scope>NUCLEOTIDE SEQUENCE [LARGE SCALE GENOMIC DNA]</scope>
    <source>
        <strain evidence="4">DY20341</strain>
    </source>
</reference>
<dbReference type="InterPro" id="IPR050194">
    <property type="entry name" value="Glycosyltransferase_grp1"/>
</dbReference>
<proteinExistence type="predicted"/>
<dbReference type="eggNOG" id="arCOG01403">
    <property type="taxonomic scope" value="Archaea"/>
</dbReference>
<dbReference type="Gene3D" id="3.40.50.2000">
    <property type="entry name" value="Glycogen Phosphorylase B"/>
    <property type="match status" value="2"/>
</dbReference>
<feature type="domain" description="Glycosyltransferase subfamily 4-like N-terminal" evidence="2">
    <location>
        <begin position="14"/>
        <end position="182"/>
    </location>
</feature>
<keyword evidence="3" id="KW-0808">Transferase</keyword>
<dbReference type="SUPFAM" id="SSF53756">
    <property type="entry name" value="UDP-Glycosyltransferase/glycogen phosphorylase"/>
    <property type="match status" value="1"/>
</dbReference>
<name>A0A075LZG2_9EURY</name>
<dbReference type="GO" id="GO:0016757">
    <property type="term" value="F:glycosyltransferase activity"/>
    <property type="evidence" value="ECO:0007669"/>
    <property type="project" value="InterPro"/>
</dbReference>
<gene>
    <name evidence="3" type="ORF">PAP_07920</name>
</gene>
<evidence type="ECO:0000313" key="4">
    <source>
        <dbReference type="Proteomes" id="UP000027981"/>
    </source>
</evidence>
<sequence>MKIALVSDWYYPKVGGVASHMHNLALKLRERGNEVAIVTNYWKTGKEEELEKNGIELIKVEGVISPILSINLSFGINSSEELFEYLNDFDVIHSHHAFTPLALKAAKAGRKMGKATLLTTHSISFAHESKLWKALGLSFPVFSHYLKFPHCIISVSEASKSFIEHFTDTEIKVIPNGVDDKRFHPNWDKEELKEEYDIEGDVILYVSRMSYRKGPQVLLNAFSRLKEGTLIMVGPGELLPFLKAQAKFLGIDKRVRFLGYVPSNELPKLFGMADIFVLPSVTAEAFGIVILEAMASGVPVVATNVGGIPEIVRESQSGLLVPPSNETALKDAIEALLADKELRNKLGKNGRRAVERRYSWDVVSREVEETYEYVLSKLKH</sequence>
<dbReference type="PANTHER" id="PTHR45947:SF3">
    <property type="entry name" value="SULFOQUINOVOSYL TRANSFERASE SQD2"/>
    <property type="match status" value="1"/>
</dbReference>
<dbReference type="CDD" id="cd03801">
    <property type="entry name" value="GT4_PimA-like"/>
    <property type="match status" value="1"/>
</dbReference>
<organism evidence="3 4">
    <name type="scientific">Palaeococcus pacificus DY20341</name>
    <dbReference type="NCBI Taxonomy" id="1343739"/>
    <lineage>
        <taxon>Archaea</taxon>
        <taxon>Methanobacteriati</taxon>
        <taxon>Methanobacteriota</taxon>
        <taxon>Thermococci</taxon>
        <taxon>Thermococcales</taxon>
        <taxon>Thermococcaceae</taxon>
        <taxon>Palaeococcus</taxon>
    </lineage>
</organism>
<dbReference type="KEGG" id="ppac:PAP_07920"/>
<dbReference type="Pfam" id="PF13439">
    <property type="entry name" value="Glyco_transf_4"/>
    <property type="match status" value="1"/>
</dbReference>
<dbReference type="Proteomes" id="UP000027981">
    <property type="component" value="Chromosome"/>
</dbReference>
<evidence type="ECO:0000313" key="3">
    <source>
        <dbReference type="EMBL" id="AIF69973.1"/>
    </source>
</evidence>
<dbReference type="RefSeq" id="WP_048165471.1">
    <property type="nucleotide sequence ID" value="NZ_CP006019.1"/>
</dbReference>
<dbReference type="AlphaFoldDB" id="A0A075LZG2"/>
<accession>A0A075LZG2</accession>
<dbReference type="PANTHER" id="PTHR45947">
    <property type="entry name" value="SULFOQUINOVOSYL TRANSFERASE SQD2"/>
    <property type="match status" value="1"/>
</dbReference>
<feature type="domain" description="Glycosyl transferase family 1" evidence="1">
    <location>
        <begin position="189"/>
        <end position="352"/>
    </location>
</feature>
<dbReference type="STRING" id="1343739.PAP_07920"/>
<dbReference type="InterPro" id="IPR001296">
    <property type="entry name" value="Glyco_trans_1"/>
</dbReference>
<dbReference type="EMBL" id="CP006019">
    <property type="protein sequence ID" value="AIF69973.1"/>
    <property type="molecule type" value="Genomic_DNA"/>
</dbReference>
<dbReference type="Pfam" id="PF00534">
    <property type="entry name" value="Glycos_transf_1"/>
    <property type="match status" value="1"/>
</dbReference>